<evidence type="ECO:0000313" key="2">
    <source>
        <dbReference type="EMBL" id="JAH24852.1"/>
    </source>
</evidence>
<reference evidence="2" key="1">
    <citation type="submission" date="2014-11" db="EMBL/GenBank/DDBJ databases">
        <authorList>
            <person name="Amaro Gonzalez C."/>
        </authorList>
    </citation>
    <scope>NUCLEOTIDE SEQUENCE</scope>
</reference>
<reference evidence="2" key="2">
    <citation type="journal article" date="2015" name="Fish Shellfish Immunol.">
        <title>Early steps in the European eel (Anguilla anguilla)-Vibrio vulnificus interaction in the gills: Role of the RtxA13 toxin.</title>
        <authorList>
            <person name="Callol A."/>
            <person name="Pajuelo D."/>
            <person name="Ebbesson L."/>
            <person name="Teles M."/>
            <person name="MacKenzie S."/>
            <person name="Amaro C."/>
        </authorList>
    </citation>
    <scope>NUCLEOTIDE SEQUENCE</scope>
</reference>
<dbReference type="EMBL" id="GBXM01083725">
    <property type="protein sequence ID" value="JAH24852.1"/>
    <property type="molecule type" value="Transcribed_RNA"/>
</dbReference>
<accession>A0A0E9R7W4</accession>
<sequence length="47" mass="5223">MKTVSTQTTVSTTRLKRAAQSSVTATLRMNITPEKHSMEKETQLKTA</sequence>
<feature type="region of interest" description="Disordered" evidence="1">
    <location>
        <begin position="1"/>
        <end position="23"/>
    </location>
</feature>
<proteinExistence type="predicted"/>
<dbReference type="AlphaFoldDB" id="A0A0E9R7W4"/>
<name>A0A0E9R7W4_ANGAN</name>
<feature type="compositionally biased region" description="Low complexity" evidence="1">
    <location>
        <begin position="1"/>
        <end position="13"/>
    </location>
</feature>
<organism evidence="2">
    <name type="scientific">Anguilla anguilla</name>
    <name type="common">European freshwater eel</name>
    <name type="synonym">Muraena anguilla</name>
    <dbReference type="NCBI Taxonomy" id="7936"/>
    <lineage>
        <taxon>Eukaryota</taxon>
        <taxon>Metazoa</taxon>
        <taxon>Chordata</taxon>
        <taxon>Craniata</taxon>
        <taxon>Vertebrata</taxon>
        <taxon>Euteleostomi</taxon>
        <taxon>Actinopterygii</taxon>
        <taxon>Neopterygii</taxon>
        <taxon>Teleostei</taxon>
        <taxon>Anguilliformes</taxon>
        <taxon>Anguillidae</taxon>
        <taxon>Anguilla</taxon>
    </lineage>
</organism>
<evidence type="ECO:0000256" key="1">
    <source>
        <dbReference type="SAM" id="MobiDB-lite"/>
    </source>
</evidence>
<protein>
    <submittedName>
        <fullName evidence="2">Uncharacterized protein</fullName>
    </submittedName>
</protein>